<dbReference type="PANTHER" id="PTHR24173">
    <property type="entry name" value="ANKYRIN REPEAT CONTAINING"/>
    <property type="match status" value="1"/>
</dbReference>
<feature type="region of interest" description="Disordered" evidence="5">
    <location>
        <begin position="815"/>
        <end position="834"/>
    </location>
</feature>
<name>A0A1Q9CW72_SYMMI</name>
<organism evidence="9 10">
    <name type="scientific">Symbiodinium microadriaticum</name>
    <name type="common">Dinoflagellate</name>
    <name type="synonym">Zooxanthella microadriatica</name>
    <dbReference type="NCBI Taxonomy" id="2951"/>
    <lineage>
        <taxon>Eukaryota</taxon>
        <taxon>Sar</taxon>
        <taxon>Alveolata</taxon>
        <taxon>Dinophyceae</taxon>
        <taxon>Suessiales</taxon>
        <taxon>Symbiodiniaceae</taxon>
        <taxon>Symbiodinium</taxon>
    </lineage>
</organism>
<feature type="transmembrane region" description="Helical" evidence="6">
    <location>
        <begin position="427"/>
        <end position="447"/>
    </location>
</feature>
<sequence length="2281" mass="251554">MTVMPRTSMTRHFWSTILRVLPVLFAQGASQSLRALRSSSDIFQNATLTDDSGDGENNSSPPRWVLLVAGGVLALLISVLGVSLTIWLNSRETPKYMQVPADTAELMQSLQETQEINRVRNRFDFRMHQRLKWLLGSRAAGQLTTIAHSRLSSDVKLAFELVVMVGILYYVDLTLDVQVMAMLAASAYTAYHVFTHGDMLLSDLSRNEVFMFGVSYVFQLHVIYLCWISWKRGKKHQLLIDSKFAEAAIEAVVSSLVQTYAVVFGARTLSDYQQLTLYLSILGSLASISNAFTLFDSPSGIDQAPGNETSPISPRLLLVNGFRLCELTNKITGLSLFQLAFRPYGGCFAAAASYLSMTASIWFFGGQASFALPCVFALINPLLETHNAVTMPHMVYYSIRLIETTIMILLVWFVADVDVHVIYQHCIPAVLAFAASGVGMMALLPAVRCFASAGLINQKVYTTAEWEATAVMLLPARLVMDVAHNINRTNLDAFMELLNEPPILQSLSPPPPAFMYKALHVLGNTPLEADQKLRHGLVTFALQALLDHPTLMARIFMETRAVNLSSSLILAECSITRVGLQVELPREICQLFLSACSTLLRQNDTAALRRLQNSQLARALAAVSLEQYMEPQLQKELVWALAGLYRPENLQRSSSDLRLRLVVSGAVEDGSLEILCAVPRLFDALSADPAVRTCFQVSAGYLVPYFCQMLNRLDAAKAEQAILAQAEYQPLLQSNSPDPTASGEEVLNTSIESLLQCLLLAAQHLDAEDVSSCSSDLQKFVQQALKSEEETRTSTAKKVQLLVGAKGLLRQLQKHAEEGAEGATDGSVDWSGTPPGLEKPLLQVAVESGSLAAVNFLLSKRADATQRSSTGHSAFHVALSVGDTDILEALESSMGPSLPDGVLFAGGSNAGSDLASYTTSDVASSESGAVNVRLGLWTRARGPPFHLRLRHGQLVATLVTGEEVWSCEAKVQIGSTVELRWSSWEAAQDRWAQGKEGPLRMIVKVQSKDALLIMGEEMAYFSHWNSVGYEDQVLFDGVSVLFDGQGDHTRRGRLDYVNVYGSQAFTDGQQYYEFKVRKVVCNLYLGLIVPEAVQVKAGSHDGDDFDRWCVRLKPQYRKNDLMFGNKTIKIKEALQPHSNTIGMLVDMTKRAVLFSLNGELLHDPVCDLPETLYLMATLDTEGDHFEVSQPSPPRKAVEAFKKLSACGEVQSWMCDDCLCTYSRIENTSQVQRWTCRRSGANLCEGCRLGIGTLPSGYCGLSLSAWRDSGVMDVDEDQASLRGFRLMMSKKMCWSRGQLIESLFLATLANHGNFVLELLMKMRENLCLVLNHVQLSLIDVPRHASVPITFVGRFNLPSLLTKPSVEKIARMALSVGIFAARPLAVDAALVFLKSYKEQEEGQEERLDRSRTKSSASVISVPSDADSHYDDIARSQAARLREPWFQHLHLPSLLCALRSYCATGRQLQKHVNALYPVSETENGCSTCPRHPAEYEDCSTVIARLLEEDASSLDVRLSTEIRMPPRVGDLMLARKDEQRDFMSDPVYRVEKDQRGQLQLVHLGDASLAHSQDDGDADADALEVGPVMTDWESESSASSDMSSDWDDEEEGGCPSIDMAEPLWHLAAALPSSRFLKQLLDAYSETDAGPAADVTQTIPKSDTSWVKDVRKQIESWGLSESQTQQRVFVFDAQSQMVRWPPDRAPMPASRFPLTLVYSGDHWLSRRSDHGQTAVHIAAVANNTAQLQHRCCWMRMLMPVLKTTEDLAGGAKTVNWIAQLASVRVAFCIHSPVSRFRPDGLTPLMLALKIRGEDAAFRLITHTEQFAGHMAATVVKRLLEARANPMPKNKDGHTPLMLGAQLSSPPRDQGWDEPRVRSKERLAIQQGSAAAGVVEVFLSPGSWSQEVSQKLDEKDKTHAWLSSTFILTSQRSGRSALMMVVERKLEDQAKLLLEAGAKVDEEDKVKSEGMIKILCSGRSSLPGMDEDEERPPLRSARGGSVLKWLLDASHGQVLAQALRESVPLSRLVEAGQNSSSVPEMEILLHWTAEDAKTLSEEDREARFQEVLRGISDQNTLSEVLRCTTARESSYISVATFLVKHGARARDAIDLAIRRKRVALVSQLLHVSQITLEAESNEAKGGLAGLELLCEVLESAEGEVQQMDADLAAKEILLVLGKVAYGAEQWAKVDTKVKTLHPVQQPVEYKKLVLKGFQDIAARKKEQQEAQAKQAKKQQQAAEQAAQRARLDSNLEEMLDQCSDYEDDCSDDSRTVTQAATGADVAGAVTDG</sequence>
<keyword evidence="6" id="KW-0472">Membrane</keyword>
<dbReference type="EMBL" id="LSRX01000875">
    <property type="protein sequence ID" value="OLP87182.1"/>
    <property type="molecule type" value="Genomic_DNA"/>
</dbReference>
<keyword evidence="2 3" id="KW-0040">ANK repeat</keyword>
<accession>A0A1Q9CW72</accession>
<feature type="region of interest" description="Disordered" evidence="5">
    <location>
        <begin position="1585"/>
        <end position="1612"/>
    </location>
</feature>
<dbReference type="PROSITE" id="PS50188">
    <property type="entry name" value="B302_SPRY"/>
    <property type="match status" value="1"/>
</dbReference>
<feature type="domain" description="B30.2/SPRY" evidence="8">
    <location>
        <begin position="998"/>
        <end position="1194"/>
    </location>
</feature>
<keyword evidence="10" id="KW-1185">Reference proteome</keyword>
<dbReference type="SUPFAM" id="SSF48403">
    <property type="entry name" value="Ankyrin repeat"/>
    <property type="match status" value="1"/>
</dbReference>
<dbReference type="SUPFAM" id="SSF49899">
    <property type="entry name" value="Concanavalin A-like lectins/glucanases"/>
    <property type="match status" value="1"/>
</dbReference>
<dbReference type="InterPro" id="IPR043136">
    <property type="entry name" value="B30.2/SPRY_sf"/>
</dbReference>
<evidence type="ECO:0000256" key="7">
    <source>
        <dbReference type="SAM" id="SignalP"/>
    </source>
</evidence>
<protein>
    <recommendedName>
        <fullName evidence="8">B30.2/SPRY domain-containing protein</fullName>
    </recommendedName>
</protein>
<keyword evidence="6" id="KW-0812">Transmembrane</keyword>
<feature type="transmembrane region" description="Helical" evidence="6">
    <location>
        <begin position="157"/>
        <end position="189"/>
    </location>
</feature>
<dbReference type="SMART" id="SM00248">
    <property type="entry name" value="ANK"/>
    <property type="match status" value="4"/>
</dbReference>
<dbReference type="PANTHER" id="PTHR24173:SF74">
    <property type="entry name" value="ANKYRIN REPEAT DOMAIN-CONTAINING PROTEIN 16"/>
    <property type="match status" value="1"/>
</dbReference>
<evidence type="ECO:0000313" key="10">
    <source>
        <dbReference type="Proteomes" id="UP000186817"/>
    </source>
</evidence>
<dbReference type="Gene3D" id="1.25.40.20">
    <property type="entry name" value="Ankyrin repeat-containing domain"/>
    <property type="match status" value="3"/>
</dbReference>
<feature type="transmembrane region" description="Helical" evidence="6">
    <location>
        <begin position="395"/>
        <end position="415"/>
    </location>
</feature>
<dbReference type="InterPro" id="IPR002110">
    <property type="entry name" value="Ankyrin_rpt"/>
</dbReference>
<comment type="caution">
    <text evidence="9">The sequence shown here is derived from an EMBL/GenBank/DDBJ whole genome shotgun (WGS) entry which is preliminary data.</text>
</comment>
<proteinExistence type="predicted"/>
<feature type="coiled-coil region" evidence="4">
    <location>
        <begin position="2139"/>
        <end position="2166"/>
    </location>
</feature>
<dbReference type="InterPro" id="IPR013320">
    <property type="entry name" value="ConA-like_dom_sf"/>
</dbReference>
<feature type="signal peptide" evidence="7">
    <location>
        <begin position="1"/>
        <end position="30"/>
    </location>
</feature>
<evidence type="ECO:0000256" key="5">
    <source>
        <dbReference type="SAM" id="MobiDB-lite"/>
    </source>
</evidence>
<keyword evidence="1" id="KW-0677">Repeat</keyword>
<evidence type="ECO:0000313" key="9">
    <source>
        <dbReference type="EMBL" id="OLP87182.1"/>
    </source>
</evidence>
<dbReference type="PROSITE" id="PS50297">
    <property type="entry name" value="ANK_REP_REGION"/>
    <property type="match status" value="1"/>
</dbReference>
<evidence type="ECO:0000256" key="2">
    <source>
        <dbReference type="ARBA" id="ARBA00023043"/>
    </source>
</evidence>
<dbReference type="InterPro" id="IPR001870">
    <property type="entry name" value="B30.2/SPRY"/>
</dbReference>
<feature type="chain" id="PRO_5010232506" description="B30.2/SPRY domain-containing protein" evidence="7">
    <location>
        <begin position="31"/>
        <end position="2281"/>
    </location>
</feature>
<evidence type="ECO:0000256" key="1">
    <source>
        <dbReference type="ARBA" id="ARBA00022737"/>
    </source>
</evidence>
<dbReference type="OrthoDB" id="420693at2759"/>
<evidence type="ECO:0000256" key="3">
    <source>
        <dbReference type="PROSITE-ProRule" id="PRU00023"/>
    </source>
</evidence>
<feature type="transmembrane region" description="Helical" evidence="6">
    <location>
        <begin position="64"/>
        <end position="88"/>
    </location>
</feature>
<feature type="compositionally biased region" description="Low complexity" evidence="5">
    <location>
        <begin position="2218"/>
        <end position="2237"/>
    </location>
</feature>
<dbReference type="Proteomes" id="UP000186817">
    <property type="component" value="Unassembled WGS sequence"/>
</dbReference>
<feature type="repeat" description="ANK" evidence="3">
    <location>
        <begin position="1926"/>
        <end position="1958"/>
    </location>
</feature>
<feature type="transmembrane region" description="Helical" evidence="6">
    <location>
        <begin position="209"/>
        <end position="230"/>
    </location>
</feature>
<dbReference type="InterPro" id="IPR036770">
    <property type="entry name" value="Ankyrin_rpt-contain_sf"/>
</dbReference>
<keyword evidence="6" id="KW-1133">Transmembrane helix</keyword>
<keyword evidence="7" id="KW-0732">Signal</keyword>
<keyword evidence="4" id="KW-0175">Coiled coil</keyword>
<feature type="transmembrane region" description="Helical" evidence="6">
    <location>
        <begin position="361"/>
        <end position="383"/>
    </location>
</feature>
<feature type="region of interest" description="Disordered" evidence="5">
    <location>
        <begin position="2218"/>
        <end position="2238"/>
    </location>
</feature>
<reference evidence="9 10" key="1">
    <citation type="submission" date="2016-02" db="EMBL/GenBank/DDBJ databases">
        <title>Genome analysis of coral dinoflagellate symbionts highlights evolutionary adaptations to a symbiotic lifestyle.</title>
        <authorList>
            <person name="Aranda M."/>
            <person name="Li Y."/>
            <person name="Liew Y.J."/>
            <person name="Baumgarten S."/>
            <person name="Simakov O."/>
            <person name="Wilson M."/>
            <person name="Piel J."/>
            <person name="Ashoor H."/>
            <person name="Bougouffa S."/>
            <person name="Bajic V.B."/>
            <person name="Ryu T."/>
            <person name="Ravasi T."/>
            <person name="Bayer T."/>
            <person name="Micklem G."/>
            <person name="Kim H."/>
            <person name="Bhak J."/>
            <person name="Lajeunesse T.C."/>
            <person name="Voolstra C.R."/>
        </authorList>
    </citation>
    <scope>NUCLEOTIDE SEQUENCE [LARGE SCALE GENOMIC DNA]</scope>
    <source>
        <strain evidence="9 10">CCMP2467</strain>
    </source>
</reference>
<evidence type="ECO:0000256" key="6">
    <source>
        <dbReference type="SAM" id="Phobius"/>
    </source>
</evidence>
<gene>
    <name evidence="9" type="ORF">AK812_SmicGene31615</name>
</gene>
<dbReference type="PROSITE" id="PS50088">
    <property type="entry name" value="ANK_REPEAT"/>
    <property type="match status" value="1"/>
</dbReference>
<dbReference type="Gene3D" id="2.60.120.920">
    <property type="match status" value="1"/>
</dbReference>
<evidence type="ECO:0000256" key="4">
    <source>
        <dbReference type="SAM" id="Coils"/>
    </source>
</evidence>
<evidence type="ECO:0000259" key="8">
    <source>
        <dbReference type="PROSITE" id="PS50188"/>
    </source>
</evidence>